<organism evidence="1 2">
    <name type="scientific">Conoideocrella luteorostrata</name>
    <dbReference type="NCBI Taxonomy" id="1105319"/>
    <lineage>
        <taxon>Eukaryota</taxon>
        <taxon>Fungi</taxon>
        <taxon>Dikarya</taxon>
        <taxon>Ascomycota</taxon>
        <taxon>Pezizomycotina</taxon>
        <taxon>Sordariomycetes</taxon>
        <taxon>Hypocreomycetidae</taxon>
        <taxon>Hypocreales</taxon>
        <taxon>Clavicipitaceae</taxon>
        <taxon>Conoideocrella</taxon>
    </lineage>
</organism>
<dbReference type="AlphaFoldDB" id="A0AAJ0G1Q3"/>
<evidence type="ECO:0000313" key="2">
    <source>
        <dbReference type="Proteomes" id="UP001251528"/>
    </source>
</evidence>
<dbReference type="Proteomes" id="UP001251528">
    <property type="component" value="Unassembled WGS sequence"/>
</dbReference>
<evidence type="ECO:0000313" key="1">
    <source>
        <dbReference type="EMBL" id="KAK2612074.1"/>
    </source>
</evidence>
<keyword evidence="2" id="KW-1185">Reference proteome</keyword>
<proteinExistence type="predicted"/>
<comment type="caution">
    <text evidence="1">The sequence shown here is derived from an EMBL/GenBank/DDBJ whole genome shotgun (WGS) entry which is preliminary data.</text>
</comment>
<dbReference type="EMBL" id="JASWJB010000021">
    <property type="protein sequence ID" value="KAK2612074.1"/>
    <property type="molecule type" value="Genomic_DNA"/>
</dbReference>
<accession>A0AAJ0G1Q3</accession>
<protein>
    <submittedName>
        <fullName evidence="1">Uncharacterized protein</fullName>
    </submittedName>
</protein>
<name>A0AAJ0G1Q3_9HYPO</name>
<sequence length="217" mass="24610">MSPVPATDTTKLSHDNLAYYAESKLDGDIWEMIKPDRDQQPDLITRPGMPLLTDHNPVAISIADLSATLQKAHQYNYNVYQDQIKAYERQKKHLTTARDTIRSSVDRKIGQYLRREMTEFEWIDTLQGIVSIELSQQIADLSEEQPSQISEEEQPIQQVSQAVNKIVNNLVNKTVSNNIVGKSEVKREITKNQLVRPAIIAGIVSGNAGTRFQKHEK</sequence>
<reference evidence="1" key="1">
    <citation type="submission" date="2023-06" db="EMBL/GenBank/DDBJ databases">
        <title>Conoideocrella luteorostrata (Hypocreales: Clavicipitaceae), a potential biocontrol fungus for elongate hemlock scale in United States Christmas tree production areas.</title>
        <authorList>
            <person name="Barrett H."/>
            <person name="Lovett B."/>
            <person name="Macias A.M."/>
            <person name="Stajich J.E."/>
            <person name="Kasson M.T."/>
        </authorList>
    </citation>
    <scope>NUCLEOTIDE SEQUENCE</scope>
    <source>
        <strain evidence="1">ARSEF 14590</strain>
    </source>
</reference>
<gene>
    <name evidence="1" type="ORF">QQS21_001923</name>
</gene>